<feature type="non-terminal residue" evidence="2">
    <location>
        <position position="37"/>
    </location>
</feature>
<proteinExistence type="predicted"/>
<feature type="region of interest" description="Disordered" evidence="1">
    <location>
        <begin position="1"/>
        <end position="37"/>
    </location>
</feature>
<accession>A0A6A5ASK7</accession>
<evidence type="ECO:0008006" key="4">
    <source>
        <dbReference type="Google" id="ProtNLM"/>
    </source>
</evidence>
<feature type="compositionally biased region" description="Basic residues" evidence="1">
    <location>
        <begin position="1"/>
        <end position="14"/>
    </location>
</feature>
<evidence type="ECO:0000313" key="3">
    <source>
        <dbReference type="Proteomes" id="UP000469452"/>
    </source>
</evidence>
<dbReference type="AlphaFoldDB" id="A0A6A5ASK7"/>
<organism evidence="2 3">
    <name type="scientific">Aphanomyces astaci</name>
    <name type="common">Crayfish plague agent</name>
    <dbReference type="NCBI Taxonomy" id="112090"/>
    <lineage>
        <taxon>Eukaryota</taxon>
        <taxon>Sar</taxon>
        <taxon>Stramenopiles</taxon>
        <taxon>Oomycota</taxon>
        <taxon>Saprolegniomycetes</taxon>
        <taxon>Saprolegniales</taxon>
        <taxon>Verrucalvaceae</taxon>
        <taxon>Aphanomyces</taxon>
    </lineage>
</organism>
<dbReference type="EMBL" id="VJMI01003134">
    <property type="protein sequence ID" value="KAF0774797.1"/>
    <property type="molecule type" value="Genomic_DNA"/>
</dbReference>
<dbReference type="Proteomes" id="UP000469452">
    <property type="component" value="Unassembled WGS sequence"/>
</dbReference>
<comment type="caution">
    <text evidence="2">The sequence shown here is derived from an EMBL/GenBank/DDBJ whole genome shotgun (WGS) entry which is preliminary data.</text>
</comment>
<reference evidence="2 3" key="1">
    <citation type="submission" date="2019-06" db="EMBL/GenBank/DDBJ databases">
        <title>Genomics analysis of Aphanomyces spp. identifies a new class of oomycete effector associated with host adaptation.</title>
        <authorList>
            <person name="Gaulin E."/>
        </authorList>
    </citation>
    <scope>NUCLEOTIDE SEQUENCE [LARGE SCALE GENOMIC DNA]</scope>
    <source>
        <strain evidence="2 3">E</strain>
    </source>
</reference>
<protein>
    <recommendedName>
        <fullName evidence="4">Histone H2B</fullName>
    </recommendedName>
</protein>
<evidence type="ECO:0000313" key="2">
    <source>
        <dbReference type="EMBL" id="KAF0774797.1"/>
    </source>
</evidence>
<evidence type="ECO:0000256" key="1">
    <source>
        <dbReference type="SAM" id="MobiDB-lite"/>
    </source>
</evidence>
<name>A0A6A5ASK7_APHAT</name>
<gene>
    <name evidence="2" type="ORF">AaE_001502</name>
</gene>
<sequence length="37" mass="4177">MAKTPSKKSAKAPKKAGEKGKSRKTKRIESYSTYIYK</sequence>